<feature type="compositionally biased region" description="Polar residues" evidence="8">
    <location>
        <begin position="424"/>
        <end position="454"/>
    </location>
</feature>
<feature type="region of interest" description="Disordered" evidence="8">
    <location>
        <begin position="1"/>
        <end position="22"/>
    </location>
</feature>
<evidence type="ECO:0000256" key="8">
    <source>
        <dbReference type="SAM" id="MobiDB-lite"/>
    </source>
</evidence>
<evidence type="ECO:0000313" key="11">
    <source>
        <dbReference type="Proteomes" id="UP001140011"/>
    </source>
</evidence>
<organism evidence="10 11">
    <name type="scientific">Coemansia pectinata</name>
    <dbReference type="NCBI Taxonomy" id="1052879"/>
    <lineage>
        <taxon>Eukaryota</taxon>
        <taxon>Fungi</taxon>
        <taxon>Fungi incertae sedis</taxon>
        <taxon>Zoopagomycota</taxon>
        <taxon>Kickxellomycotina</taxon>
        <taxon>Kickxellomycetes</taxon>
        <taxon>Kickxellales</taxon>
        <taxon>Kickxellaceae</taxon>
        <taxon>Coemansia</taxon>
    </lineage>
</organism>
<dbReference type="PANTHER" id="PTHR10015">
    <property type="entry name" value="HEAT SHOCK TRANSCRIPTION FACTOR"/>
    <property type="match status" value="1"/>
</dbReference>
<feature type="domain" description="HSF-type DNA-binding" evidence="9">
    <location>
        <begin position="31"/>
        <end position="134"/>
    </location>
</feature>
<evidence type="ECO:0000256" key="4">
    <source>
        <dbReference type="ARBA" id="ARBA00023125"/>
    </source>
</evidence>
<dbReference type="EMBL" id="JANBUH010001034">
    <property type="protein sequence ID" value="KAJ2748588.1"/>
    <property type="molecule type" value="Genomic_DNA"/>
</dbReference>
<feature type="region of interest" description="Disordered" evidence="8">
    <location>
        <begin position="139"/>
        <end position="165"/>
    </location>
</feature>
<comment type="similarity">
    <text evidence="2 7">Belongs to the HSF family.</text>
</comment>
<dbReference type="SUPFAM" id="SSF46785">
    <property type="entry name" value="Winged helix' DNA-binding domain"/>
    <property type="match status" value="1"/>
</dbReference>
<comment type="caution">
    <text evidence="10">The sequence shown here is derived from an EMBL/GenBank/DDBJ whole genome shotgun (WGS) entry which is preliminary data.</text>
</comment>
<feature type="region of interest" description="Disordered" evidence="8">
    <location>
        <begin position="422"/>
        <end position="466"/>
    </location>
</feature>
<keyword evidence="6" id="KW-0539">Nucleus</keyword>
<name>A0A9W8GQ43_9FUNG</name>
<dbReference type="Gene3D" id="1.10.10.10">
    <property type="entry name" value="Winged helix-like DNA-binding domain superfamily/Winged helix DNA-binding domain"/>
    <property type="match status" value="1"/>
</dbReference>
<keyword evidence="4" id="KW-0238">DNA-binding</keyword>
<dbReference type="PRINTS" id="PR00056">
    <property type="entry name" value="HSFDOMAIN"/>
</dbReference>
<dbReference type="Proteomes" id="UP001140011">
    <property type="component" value="Unassembled WGS sequence"/>
</dbReference>
<evidence type="ECO:0000256" key="7">
    <source>
        <dbReference type="RuleBase" id="RU004020"/>
    </source>
</evidence>
<keyword evidence="3" id="KW-0805">Transcription regulation</keyword>
<feature type="region of interest" description="Disordered" evidence="8">
    <location>
        <begin position="341"/>
        <end position="409"/>
    </location>
</feature>
<dbReference type="Pfam" id="PF00447">
    <property type="entry name" value="HSF_DNA-bind"/>
    <property type="match status" value="1"/>
</dbReference>
<gene>
    <name evidence="10" type="primary">SFL1</name>
    <name evidence="10" type="ORF">GGI19_006050</name>
</gene>
<evidence type="ECO:0000256" key="6">
    <source>
        <dbReference type="ARBA" id="ARBA00023242"/>
    </source>
</evidence>
<proteinExistence type="inferred from homology"/>
<dbReference type="InterPro" id="IPR000232">
    <property type="entry name" value="HSF_DNA-bd"/>
</dbReference>
<dbReference type="GO" id="GO:0005634">
    <property type="term" value="C:nucleus"/>
    <property type="evidence" value="ECO:0007669"/>
    <property type="project" value="UniProtKB-SubCell"/>
</dbReference>
<sequence>MNTNTSDSPTSPPPAEELAGGSKPRLVIQRTHAAFVSKLYAMVADGNTDQLISWTADGDCFKVTDPAEFARIVLPAYFKHGNWPSFVRQLNMYGFHKINDLAYGGIFGDTQLWMFKHPHFQRGELGQLQCIKRRGPKATPADAAAAGSAGASGSRSATPSSPAVPIGCHPAVTTGACAEHERAATPEPSLETAAASPAIQSTGDYVCDLKNCISELQQSNGQLRRENQEMRTAVQSCQSAFAGIMGFLEATIVQPCLRSDSPPDSRGTGTDVVRAFQRLAGELAPLIAHRDYPPSSSPNPHPSSDYFPLAARRAAAPALSSFRASPAGLCLHPALPPIRLGHGSQPDFSPRLPSLSPPSQANTLANSATDPSMSRKRRSSSGSDANTNSTSSSRCSETAEDPALSPGSRIIVLPPISGIVDSIPSPQHLSPKATTASNHWHQSFSTPHHQSSLRETFACKRSRQDD</sequence>
<evidence type="ECO:0000256" key="3">
    <source>
        <dbReference type="ARBA" id="ARBA00023015"/>
    </source>
</evidence>
<comment type="subcellular location">
    <subcellularLocation>
        <location evidence="1">Nucleus</location>
    </subcellularLocation>
</comment>
<dbReference type="OrthoDB" id="60033at2759"/>
<dbReference type="GO" id="GO:0043565">
    <property type="term" value="F:sequence-specific DNA binding"/>
    <property type="evidence" value="ECO:0007669"/>
    <property type="project" value="InterPro"/>
</dbReference>
<evidence type="ECO:0000256" key="2">
    <source>
        <dbReference type="ARBA" id="ARBA00006403"/>
    </source>
</evidence>
<feature type="compositionally biased region" description="Low complexity" evidence="8">
    <location>
        <begin position="139"/>
        <end position="163"/>
    </location>
</feature>
<dbReference type="PANTHER" id="PTHR10015:SF427">
    <property type="entry name" value="HEAT SHOCK FACTOR PROTEIN"/>
    <property type="match status" value="1"/>
</dbReference>
<evidence type="ECO:0000313" key="10">
    <source>
        <dbReference type="EMBL" id="KAJ2748588.1"/>
    </source>
</evidence>
<dbReference type="InterPro" id="IPR036390">
    <property type="entry name" value="WH_DNA-bd_sf"/>
</dbReference>
<keyword evidence="11" id="KW-1185">Reference proteome</keyword>
<dbReference type="AlphaFoldDB" id="A0A9W8GQ43"/>
<evidence type="ECO:0000259" key="9">
    <source>
        <dbReference type="SMART" id="SM00415"/>
    </source>
</evidence>
<feature type="compositionally biased region" description="Polar residues" evidence="8">
    <location>
        <begin position="384"/>
        <end position="396"/>
    </location>
</feature>
<feature type="compositionally biased region" description="Low complexity" evidence="8">
    <location>
        <begin position="349"/>
        <end position="359"/>
    </location>
</feature>
<evidence type="ECO:0000256" key="5">
    <source>
        <dbReference type="ARBA" id="ARBA00023163"/>
    </source>
</evidence>
<keyword evidence="5" id="KW-0804">Transcription</keyword>
<protein>
    <submittedName>
        <fullName evidence="10">Flocculation suppression protein</fullName>
    </submittedName>
</protein>
<accession>A0A9W8GQ43</accession>
<evidence type="ECO:0000256" key="1">
    <source>
        <dbReference type="ARBA" id="ARBA00004123"/>
    </source>
</evidence>
<reference evidence="10" key="1">
    <citation type="submission" date="2022-07" db="EMBL/GenBank/DDBJ databases">
        <title>Phylogenomic reconstructions and comparative analyses of Kickxellomycotina fungi.</title>
        <authorList>
            <person name="Reynolds N.K."/>
            <person name="Stajich J.E."/>
            <person name="Barry K."/>
            <person name="Grigoriev I.V."/>
            <person name="Crous P."/>
            <person name="Smith M.E."/>
        </authorList>
    </citation>
    <scope>NUCLEOTIDE SEQUENCE</scope>
    <source>
        <strain evidence="10">BCRC 34297</strain>
    </source>
</reference>
<dbReference type="SMART" id="SM00415">
    <property type="entry name" value="HSF"/>
    <property type="match status" value="1"/>
</dbReference>
<dbReference type="FunFam" id="1.10.10.10:FF:000027">
    <property type="entry name" value="Heat shock transcription factor 1"/>
    <property type="match status" value="1"/>
</dbReference>
<feature type="compositionally biased region" description="Polar residues" evidence="8">
    <location>
        <begin position="360"/>
        <end position="371"/>
    </location>
</feature>
<dbReference type="GO" id="GO:0003700">
    <property type="term" value="F:DNA-binding transcription factor activity"/>
    <property type="evidence" value="ECO:0007669"/>
    <property type="project" value="InterPro"/>
</dbReference>
<dbReference type="InterPro" id="IPR036388">
    <property type="entry name" value="WH-like_DNA-bd_sf"/>
</dbReference>